<dbReference type="SUPFAM" id="SSF49401">
    <property type="entry name" value="Bacterial adhesins"/>
    <property type="match status" value="1"/>
</dbReference>
<proteinExistence type="inferred from homology"/>
<comment type="caution">
    <text evidence="7">The sequence shown here is derived from an EMBL/GenBank/DDBJ whole genome shotgun (WGS) entry which is preliminary data.</text>
</comment>
<dbReference type="PANTHER" id="PTHR33420">
    <property type="entry name" value="FIMBRIAL SUBUNIT ELFA-RELATED"/>
    <property type="match status" value="1"/>
</dbReference>
<evidence type="ECO:0000256" key="5">
    <source>
        <dbReference type="SAM" id="SignalP"/>
    </source>
</evidence>
<evidence type="ECO:0000256" key="4">
    <source>
        <dbReference type="ARBA" id="ARBA00023263"/>
    </source>
</evidence>
<organism evidence="7 8">
    <name type="scientific">Yersinia mollaretii (strain ATCC 43969 / DSM 18520 / CIP 103324 / CNY 7263 / WAIP 204)</name>
    <dbReference type="NCBI Taxonomy" id="349967"/>
    <lineage>
        <taxon>Bacteria</taxon>
        <taxon>Pseudomonadati</taxon>
        <taxon>Pseudomonadota</taxon>
        <taxon>Gammaproteobacteria</taxon>
        <taxon>Enterobacterales</taxon>
        <taxon>Yersiniaceae</taxon>
        <taxon>Yersinia</taxon>
    </lineage>
</organism>
<comment type="similarity">
    <text evidence="2">Belongs to the fimbrial protein family.</text>
</comment>
<dbReference type="Pfam" id="PF00419">
    <property type="entry name" value="Fimbrial"/>
    <property type="match status" value="1"/>
</dbReference>
<protein>
    <submittedName>
        <fullName evidence="7">P pilus assembly protein, pilin FimA</fullName>
    </submittedName>
</protein>
<dbReference type="InterPro" id="IPR036937">
    <property type="entry name" value="Adhesion_dom_fimbrial_sf"/>
</dbReference>
<feature type="chain" id="PRO_5045042809" evidence="5">
    <location>
        <begin position="27"/>
        <end position="186"/>
    </location>
</feature>
<evidence type="ECO:0000313" key="7">
    <source>
        <dbReference type="EMBL" id="EEQ11766.1"/>
    </source>
</evidence>
<dbReference type="InterPro" id="IPR050263">
    <property type="entry name" value="Bact_Fimbrial_Adh_Pro"/>
</dbReference>
<dbReference type="EMBL" id="AALD02000006">
    <property type="protein sequence ID" value="EEQ11766.1"/>
    <property type="molecule type" value="Genomic_DNA"/>
</dbReference>
<sequence length="186" mass="19074">MEMNMKKILLNSFAMAFLATTTQINAATPIYGGTINFTGNAVNAACAVSAKSSNQTIDMGQVRLAELDGGANKLSSAKTAFTIILDQCDTNVASQVGVLFTGSVANANQEILAAGMGATSTAATGIGIHITDPNGDAVKFDGSANSNFTLIGVTNVLTYFAQFISTAATVTDGNTNATMTFSVTYT</sequence>
<dbReference type="InterPro" id="IPR000259">
    <property type="entry name" value="Adhesion_dom_fimbrial"/>
</dbReference>
<name>A0ABP2EK87_YERMW</name>
<accession>A0ABP2EK87</accession>
<comment type="subcellular location">
    <subcellularLocation>
        <location evidence="1">Fimbrium</location>
    </subcellularLocation>
</comment>
<feature type="domain" description="Fimbrial-type adhesion" evidence="6">
    <location>
        <begin position="35"/>
        <end position="185"/>
    </location>
</feature>
<gene>
    <name evidence="7" type="ORF">ymoll0001_35270</name>
</gene>
<dbReference type="PANTHER" id="PTHR33420:SF12">
    <property type="entry name" value="FIMBRIN-LIKE PROTEIN FIMI-RELATED"/>
    <property type="match status" value="1"/>
</dbReference>
<evidence type="ECO:0000256" key="1">
    <source>
        <dbReference type="ARBA" id="ARBA00004561"/>
    </source>
</evidence>
<reference evidence="7" key="1">
    <citation type="submission" date="2008-12" db="EMBL/GenBank/DDBJ databases">
        <title>Annotation of the Yersinia mollaretii ATCC 43969 genome.</title>
        <authorList>
            <person name="Read T.D."/>
            <person name="Akmal A."/>
            <person name="Bishop-Lilly K."/>
            <person name="Chen P.E."/>
            <person name="Cook C."/>
            <person name="Kiley M.P."/>
            <person name="Lentz S."/>
            <person name="Mateczun A."/>
            <person name="Nagarajan N."/>
            <person name="Nolan N."/>
            <person name="Osborne B.I."/>
            <person name="Pop M."/>
            <person name="Sozhamannan S."/>
            <person name="Stewart A.C."/>
            <person name="Sulakvelidze A."/>
            <person name="Thomason B."/>
            <person name="Willner K."/>
            <person name="Zwick M.E."/>
        </authorList>
    </citation>
    <scope>NUCLEOTIDE SEQUENCE [LARGE SCALE GENOMIC DNA]</scope>
    <source>
        <strain evidence="7">ATCC 43969</strain>
    </source>
</reference>
<evidence type="ECO:0000256" key="3">
    <source>
        <dbReference type="ARBA" id="ARBA00022729"/>
    </source>
</evidence>
<evidence type="ECO:0000313" key="8">
    <source>
        <dbReference type="Proteomes" id="UP000003027"/>
    </source>
</evidence>
<keyword evidence="8" id="KW-1185">Reference proteome</keyword>
<evidence type="ECO:0000256" key="2">
    <source>
        <dbReference type="ARBA" id="ARBA00006671"/>
    </source>
</evidence>
<keyword evidence="4" id="KW-0281">Fimbrium</keyword>
<dbReference type="InterPro" id="IPR008966">
    <property type="entry name" value="Adhesion_dom_sf"/>
</dbReference>
<dbReference type="Proteomes" id="UP000003027">
    <property type="component" value="Unassembled WGS sequence"/>
</dbReference>
<evidence type="ECO:0000259" key="6">
    <source>
        <dbReference type="Pfam" id="PF00419"/>
    </source>
</evidence>
<feature type="signal peptide" evidence="5">
    <location>
        <begin position="1"/>
        <end position="26"/>
    </location>
</feature>
<keyword evidence="3 5" id="KW-0732">Signal</keyword>
<dbReference type="Gene3D" id="2.60.40.1090">
    <property type="entry name" value="Fimbrial-type adhesion domain"/>
    <property type="match status" value="1"/>
</dbReference>